<dbReference type="Pfam" id="PF01300">
    <property type="entry name" value="Sua5_yciO_yrdC"/>
    <property type="match status" value="1"/>
</dbReference>
<comment type="function">
    <text evidence="8">Involved in the maturation of [NiFe] hydrogenases. Along with HypE, it catalyzes the synthesis of the CN ligands of the active site iron of [NiFe]-hydrogenases. HypF functions as a carbamoyl transferase using carbamoylphosphate as a substrate and transferring the carboxamido moiety in an ATP-dependent reaction to the thiolate of the C-terminal cysteine of HypE yielding a protein-S-carboxamide.</text>
</comment>
<dbReference type="Proteomes" id="UP000095230">
    <property type="component" value="Unassembled WGS sequence"/>
</dbReference>
<keyword evidence="4" id="KW-0479">Metal-binding</keyword>
<evidence type="ECO:0000256" key="3">
    <source>
        <dbReference type="ARBA" id="ARBA00022598"/>
    </source>
</evidence>
<keyword evidence="9" id="KW-0378">Hydrolase</keyword>
<dbReference type="Pfam" id="PF17788">
    <property type="entry name" value="HypF_C"/>
    <property type="match status" value="1"/>
</dbReference>
<dbReference type="PANTHER" id="PTHR42959:SF1">
    <property type="entry name" value="CARBAMOYLTRANSFERASE HYPF"/>
    <property type="match status" value="1"/>
</dbReference>
<dbReference type="GO" id="GO:0016874">
    <property type="term" value="F:ligase activity"/>
    <property type="evidence" value="ECO:0007669"/>
    <property type="project" value="UniProtKB-UniRule"/>
</dbReference>
<dbReference type="GO" id="GO:0051604">
    <property type="term" value="P:protein maturation"/>
    <property type="evidence" value="ECO:0007669"/>
    <property type="project" value="TreeGrafter"/>
</dbReference>
<keyword evidence="12" id="KW-0808">Transferase</keyword>
<evidence type="ECO:0000256" key="8">
    <source>
        <dbReference type="PIRNR" id="PIRNR006256"/>
    </source>
</evidence>
<dbReference type="Pfam" id="PF22521">
    <property type="entry name" value="HypF_C_2"/>
    <property type="match status" value="1"/>
</dbReference>
<evidence type="ECO:0000259" key="11">
    <source>
        <dbReference type="PROSITE" id="PS51163"/>
    </source>
</evidence>
<dbReference type="AlphaFoldDB" id="A0A1E5IPM3"/>
<dbReference type="Gene3D" id="3.90.870.50">
    <property type="match status" value="1"/>
</dbReference>
<dbReference type="InterPro" id="IPR017945">
    <property type="entry name" value="DHBP_synth_RibB-like_a/b_dom"/>
</dbReference>
<evidence type="ECO:0000256" key="4">
    <source>
        <dbReference type="ARBA" id="ARBA00022723"/>
    </source>
</evidence>
<dbReference type="Pfam" id="PF00708">
    <property type="entry name" value="Acylphosphatase"/>
    <property type="match status" value="1"/>
</dbReference>
<evidence type="ECO:0000256" key="6">
    <source>
        <dbReference type="ARBA" id="ARBA00022833"/>
    </source>
</evidence>
<comment type="caution">
    <text evidence="12">The sequence shown here is derived from an EMBL/GenBank/DDBJ whole genome shotgun (WGS) entry which is preliminary data.</text>
</comment>
<comment type="pathway">
    <text evidence="1 8">Protein modification; [NiFe] hydrogenase maturation.</text>
</comment>
<dbReference type="Gene3D" id="3.30.110.120">
    <property type="match status" value="1"/>
</dbReference>
<dbReference type="InterPro" id="IPR001792">
    <property type="entry name" value="Acylphosphatase-like_dom"/>
</dbReference>
<dbReference type="PANTHER" id="PTHR42959">
    <property type="entry name" value="CARBAMOYLTRANSFERASE"/>
    <property type="match status" value="1"/>
</dbReference>
<dbReference type="EMBL" id="MCBT01000048">
    <property type="protein sequence ID" value="OEG72501.1"/>
    <property type="molecule type" value="Genomic_DNA"/>
</dbReference>
<dbReference type="GO" id="GO:0003725">
    <property type="term" value="F:double-stranded RNA binding"/>
    <property type="evidence" value="ECO:0007669"/>
    <property type="project" value="InterPro"/>
</dbReference>
<feature type="domain" description="Acylphosphatase-like" evidence="10">
    <location>
        <begin position="1"/>
        <end position="87"/>
    </location>
</feature>
<keyword evidence="6" id="KW-0862">Zinc</keyword>
<keyword evidence="3" id="KW-0436">Ligase</keyword>
<comment type="similarity">
    <text evidence="2 8">Belongs to the carbamoyltransferase HypF family.</text>
</comment>
<dbReference type="NCBIfam" id="TIGR00143">
    <property type="entry name" value="hypF"/>
    <property type="match status" value="1"/>
</dbReference>
<protein>
    <recommendedName>
        <fullName evidence="8">Carbamoyltransferase HypF</fullName>
        <ecNumber evidence="8">6.2.-.-</ecNumber>
    </recommendedName>
</protein>
<dbReference type="InterPro" id="IPR055128">
    <property type="entry name" value="HypF_C_2"/>
</dbReference>
<evidence type="ECO:0000256" key="7">
    <source>
        <dbReference type="ARBA" id="ARBA00048220"/>
    </source>
</evidence>
<dbReference type="PROSITE" id="PS00150">
    <property type="entry name" value="ACYLPHOSPHATASE_1"/>
    <property type="match status" value="1"/>
</dbReference>
<organism evidence="12 13">
    <name type="scientific">Shewanella colwelliana</name>
    <name type="common">Alteromonas colwelliana</name>
    <dbReference type="NCBI Taxonomy" id="23"/>
    <lineage>
        <taxon>Bacteria</taxon>
        <taxon>Pseudomonadati</taxon>
        <taxon>Pseudomonadota</taxon>
        <taxon>Gammaproteobacteria</taxon>
        <taxon>Alteromonadales</taxon>
        <taxon>Shewanellaceae</taxon>
        <taxon>Shewanella</taxon>
    </lineage>
</organism>
<feature type="active site" evidence="9">
    <location>
        <position position="33"/>
    </location>
</feature>
<dbReference type="InterPro" id="IPR004421">
    <property type="entry name" value="Carbamoyltransferase_HypF"/>
</dbReference>
<dbReference type="InterPro" id="IPR017968">
    <property type="entry name" value="Acylphosphatase_CS"/>
</dbReference>
<dbReference type="PROSITE" id="PS51160">
    <property type="entry name" value="ACYLPHOSPHATASE_3"/>
    <property type="match status" value="1"/>
</dbReference>
<evidence type="ECO:0000256" key="5">
    <source>
        <dbReference type="ARBA" id="ARBA00022771"/>
    </source>
</evidence>
<dbReference type="EC" id="6.2.-.-" evidence="8"/>
<dbReference type="UniPathway" id="UPA00335"/>
<evidence type="ECO:0000259" key="10">
    <source>
        <dbReference type="PROSITE" id="PS51160"/>
    </source>
</evidence>
<accession>A0A1E5IPM3</accession>
<feature type="active site" evidence="9">
    <location>
        <position position="15"/>
    </location>
</feature>
<evidence type="ECO:0000313" key="12">
    <source>
        <dbReference type="EMBL" id="OEG72501.1"/>
    </source>
</evidence>
<dbReference type="InterPro" id="IPR036046">
    <property type="entry name" value="Acylphosphatase-like_dom_sf"/>
</dbReference>
<evidence type="ECO:0000256" key="1">
    <source>
        <dbReference type="ARBA" id="ARBA00004711"/>
    </source>
</evidence>
<dbReference type="GO" id="GO:0003998">
    <property type="term" value="F:acylphosphatase activity"/>
    <property type="evidence" value="ECO:0007669"/>
    <property type="project" value="UniProtKB-EC"/>
</dbReference>
<reference evidence="12 13" key="1">
    <citation type="submission" date="2016-07" db="EMBL/GenBank/DDBJ databases">
        <title>Whole-genome of two Shewanella species isolated from a digestive organ of sea cucumber Apostichopus japonicus Selenka 1867.</title>
        <authorList>
            <person name="Hong H.-H."/>
            <person name="Choi H."/>
            <person name="Cheon S."/>
            <person name="Oh J.-S."/>
            <person name="Lee H.-G."/>
            <person name="Park C."/>
        </authorList>
    </citation>
    <scope>NUCLEOTIDE SEQUENCE [LARGE SCALE GENOMIC DNA]</scope>
    <source>
        <strain evidence="12 13">CSB03KR</strain>
    </source>
</reference>
<dbReference type="STRING" id="23.BEL05_03695"/>
<dbReference type="GO" id="GO:0008270">
    <property type="term" value="F:zinc ion binding"/>
    <property type="evidence" value="ECO:0007669"/>
    <property type="project" value="UniProtKB-KW"/>
</dbReference>
<comment type="catalytic activity">
    <reaction evidence="7 8">
        <text>C-terminal L-cysteinyl-[HypE protein] + carbamoyl phosphate + ATP + H2O = C-terminal S-carboxamide-L-cysteinyl-[HypE protein] + AMP + phosphate + diphosphate + H(+)</text>
        <dbReference type="Rhea" id="RHEA:55636"/>
        <dbReference type="Rhea" id="RHEA-COMP:14247"/>
        <dbReference type="Rhea" id="RHEA-COMP:14392"/>
        <dbReference type="ChEBI" id="CHEBI:15377"/>
        <dbReference type="ChEBI" id="CHEBI:15378"/>
        <dbReference type="ChEBI" id="CHEBI:30616"/>
        <dbReference type="ChEBI" id="CHEBI:33019"/>
        <dbReference type="ChEBI" id="CHEBI:43474"/>
        <dbReference type="ChEBI" id="CHEBI:58228"/>
        <dbReference type="ChEBI" id="CHEBI:76913"/>
        <dbReference type="ChEBI" id="CHEBI:139126"/>
        <dbReference type="ChEBI" id="CHEBI:456215"/>
    </reaction>
</comment>
<dbReference type="InterPro" id="IPR041440">
    <property type="entry name" value="HypF_C"/>
</dbReference>
<dbReference type="InterPro" id="IPR006070">
    <property type="entry name" value="Sua5-like_dom"/>
</dbReference>
<evidence type="ECO:0000256" key="9">
    <source>
        <dbReference type="PROSITE-ProRule" id="PRU00520"/>
    </source>
</evidence>
<gene>
    <name evidence="12" type="ORF">BEL05_03695</name>
</gene>
<feature type="domain" description="YrdC-like" evidence="11">
    <location>
        <begin position="198"/>
        <end position="387"/>
    </location>
</feature>
<dbReference type="SUPFAM" id="SSF54975">
    <property type="entry name" value="Acylphosphatase/BLUF domain-like"/>
    <property type="match status" value="1"/>
</dbReference>
<dbReference type="PIRSF" id="PIRSF006256">
    <property type="entry name" value="CMPcnvr_hdrg_mat"/>
    <property type="match status" value="1"/>
</dbReference>
<dbReference type="SUPFAM" id="SSF55821">
    <property type="entry name" value="YrdC/RibB"/>
    <property type="match status" value="1"/>
</dbReference>
<evidence type="ECO:0000313" key="13">
    <source>
        <dbReference type="Proteomes" id="UP000095230"/>
    </source>
</evidence>
<dbReference type="GO" id="GO:0016743">
    <property type="term" value="F:carboxyl- or carbamoyltransferase activity"/>
    <property type="evidence" value="ECO:0007669"/>
    <property type="project" value="UniProtKB-UniRule"/>
</dbReference>
<name>A0A1E5IPM3_SHECO</name>
<proteinExistence type="inferred from homology"/>
<comment type="catalytic activity">
    <reaction evidence="9">
        <text>an acyl phosphate + H2O = a carboxylate + phosphate + H(+)</text>
        <dbReference type="Rhea" id="RHEA:14965"/>
        <dbReference type="ChEBI" id="CHEBI:15377"/>
        <dbReference type="ChEBI" id="CHEBI:15378"/>
        <dbReference type="ChEBI" id="CHEBI:29067"/>
        <dbReference type="ChEBI" id="CHEBI:43474"/>
        <dbReference type="ChEBI" id="CHEBI:59918"/>
        <dbReference type="EC" id="3.6.1.7"/>
    </reaction>
</comment>
<dbReference type="InterPro" id="IPR051060">
    <property type="entry name" value="Carbamoyltrans_HypF-like"/>
</dbReference>
<evidence type="ECO:0000256" key="2">
    <source>
        <dbReference type="ARBA" id="ARBA00008097"/>
    </source>
</evidence>
<dbReference type="InterPro" id="IPR011125">
    <property type="entry name" value="Znf_HypF"/>
</dbReference>
<keyword evidence="5" id="KW-0863">Zinc-finger</keyword>
<dbReference type="Gene3D" id="3.30.420.40">
    <property type="match status" value="1"/>
</dbReference>
<dbReference type="Gene3D" id="3.30.420.360">
    <property type="match status" value="1"/>
</dbReference>
<sequence length="765" mass="84184">MKLVITGIVQGVGFRPFVYRLATELNLSGFTFNNSQGVTIELQGNSTNITQFVDTLTHTPPPLARIDTFEQVEVDSLANCSGFEIIHSESDCSAQVAISADKSSCPDCLSELNDPTNRHYRYPFTNCTNCGPRYTLINALPYDRPNTSMAHFTMCPECERAYQDPLDRRYHAQPVSCPHCGPQLTLTDNQGAAIAHKDAALQQTVERIKAGEIVAIKGLGGFHLVCDATNHAAVTALRLRKQRPAKPFAVMCADIETAKSLARGSDLAWQVLTSQERPIVLLDKHQTPTGETQLSPSVAPTIDRIGLFLPYTPLHHLLLQALKRPLVATSANRSGEPIITDSQDICARLQGVVDCILDHDRIILNGCDDSVVQVIDDTVQIIRLARGYAPLTMHCNRPVPQSTLAVGAQQKNSIAFGFGHNLVLSPHIGDLFSLEAEQYFIDTLATFKRLYAFNPEQIIRDCHPDYASSQWAEQFSQLNGHCQPTQVQHHYAHILSVMAANQHTGKVLGFSFDGTGLGEGRELWGGEAMIADIQGYQRIAHLKPITLIGAEQAIKDPRRIMLAMLFEQYTLEQVLQLPLTNIAAMPQASIINLHKLWQKGVATQQTSSVGRLFDALACLLGVIETTQFEGQAGMIIESLANGLTEQQVANAGLVFNLPLIDGQWQTDQLWQQIMDVQLSRGDNETTKALIAKGFMDCLADAAVSLAKRHPQLPIALCGGVYQNRYLLSLTRQRLDEHGLNWLDTKGVPVNDGGIALGQLWYGIHQ</sequence>
<dbReference type="Pfam" id="PF07503">
    <property type="entry name" value="zf-HYPF"/>
    <property type="match status" value="2"/>
</dbReference>
<dbReference type="PROSITE" id="PS51163">
    <property type="entry name" value="YRDC"/>
    <property type="match status" value="1"/>
</dbReference>